<name>A0A0M8ZVK4_9HYME</name>
<feature type="non-terminal residue" evidence="6">
    <location>
        <position position="382"/>
    </location>
</feature>
<dbReference type="InterPro" id="IPR036961">
    <property type="entry name" value="Kinesin_motor_dom_sf"/>
</dbReference>
<dbReference type="PANTHER" id="PTHR47117">
    <property type="entry name" value="STAR-RELATED LIPID TRANSFER PROTEIN 9"/>
    <property type="match status" value="1"/>
</dbReference>
<accession>A0A0M8ZVK4</accession>
<dbReference type="STRING" id="166423.A0A0M8ZVK4"/>
<keyword evidence="4" id="KW-0493">Microtubule</keyword>
<evidence type="ECO:0000313" key="7">
    <source>
        <dbReference type="Proteomes" id="UP000053105"/>
    </source>
</evidence>
<dbReference type="SMART" id="SM00129">
    <property type="entry name" value="KISc"/>
    <property type="match status" value="1"/>
</dbReference>
<protein>
    <recommendedName>
        <fullName evidence="4">Kinesin-like protein</fullName>
    </recommendedName>
</protein>
<dbReference type="EMBL" id="KQ435863">
    <property type="protein sequence ID" value="KOX70429.1"/>
    <property type="molecule type" value="Genomic_DNA"/>
</dbReference>
<organism evidence="6 7">
    <name type="scientific">Melipona quadrifasciata</name>
    <dbReference type="NCBI Taxonomy" id="166423"/>
    <lineage>
        <taxon>Eukaryota</taxon>
        <taxon>Metazoa</taxon>
        <taxon>Ecdysozoa</taxon>
        <taxon>Arthropoda</taxon>
        <taxon>Hexapoda</taxon>
        <taxon>Insecta</taxon>
        <taxon>Pterygota</taxon>
        <taxon>Neoptera</taxon>
        <taxon>Endopterygota</taxon>
        <taxon>Hymenoptera</taxon>
        <taxon>Apocrita</taxon>
        <taxon>Aculeata</taxon>
        <taxon>Apoidea</taxon>
        <taxon>Anthophila</taxon>
        <taxon>Apidae</taxon>
        <taxon>Melipona</taxon>
    </lineage>
</organism>
<proteinExistence type="inferred from homology"/>
<dbReference type="PROSITE" id="PS50067">
    <property type="entry name" value="KINESIN_MOTOR_2"/>
    <property type="match status" value="1"/>
</dbReference>
<keyword evidence="1 3" id="KW-0547">Nucleotide-binding</keyword>
<dbReference type="Proteomes" id="UP000053105">
    <property type="component" value="Unassembled WGS sequence"/>
</dbReference>
<dbReference type="InterPro" id="IPR001752">
    <property type="entry name" value="Kinesin_motor_dom"/>
</dbReference>
<feature type="non-terminal residue" evidence="6">
    <location>
        <position position="1"/>
    </location>
</feature>
<dbReference type="GO" id="GO:0005524">
    <property type="term" value="F:ATP binding"/>
    <property type="evidence" value="ECO:0007669"/>
    <property type="project" value="UniProtKB-UniRule"/>
</dbReference>
<dbReference type="InterPro" id="IPR019821">
    <property type="entry name" value="Kinesin_motor_CS"/>
</dbReference>
<dbReference type="GO" id="GO:0008017">
    <property type="term" value="F:microtubule binding"/>
    <property type="evidence" value="ECO:0007669"/>
    <property type="project" value="InterPro"/>
</dbReference>
<feature type="domain" description="Kinesin motor" evidence="5">
    <location>
        <begin position="1"/>
        <end position="348"/>
    </location>
</feature>
<dbReference type="Gene3D" id="3.40.850.10">
    <property type="entry name" value="Kinesin motor domain"/>
    <property type="match status" value="1"/>
</dbReference>
<evidence type="ECO:0000313" key="6">
    <source>
        <dbReference type="EMBL" id="KOX70429.1"/>
    </source>
</evidence>
<dbReference type="GO" id="GO:0005874">
    <property type="term" value="C:microtubule"/>
    <property type="evidence" value="ECO:0007669"/>
    <property type="project" value="UniProtKB-KW"/>
</dbReference>
<dbReference type="PROSITE" id="PS00411">
    <property type="entry name" value="KINESIN_MOTOR_1"/>
    <property type="match status" value="1"/>
</dbReference>
<dbReference type="InterPro" id="IPR027417">
    <property type="entry name" value="P-loop_NTPase"/>
</dbReference>
<keyword evidence="3 4" id="KW-0505">Motor protein</keyword>
<evidence type="ECO:0000256" key="2">
    <source>
        <dbReference type="ARBA" id="ARBA00022840"/>
    </source>
</evidence>
<gene>
    <name evidence="6" type="ORF">WN51_04832</name>
</gene>
<dbReference type="Pfam" id="PF00225">
    <property type="entry name" value="Kinesin"/>
    <property type="match status" value="1"/>
</dbReference>
<dbReference type="SUPFAM" id="SSF52540">
    <property type="entry name" value="P-loop containing nucleoside triphosphate hydrolases"/>
    <property type="match status" value="1"/>
</dbReference>
<evidence type="ECO:0000259" key="5">
    <source>
        <dbReference type="PROSITE" id="PS50067"/>
    </source>
</evidence>
<keyword evidence="7" id="KW-1185">Reference proteome</keyword>
<evidence type="ECO:0000256" key="3">
    <source>
        <dbReference type="PROSITE-ProRule" id="PRU00283"/>
    </source>
</evidence>
<dbReference type="OrthoDB" id="3176171at2759"/>
<dbReference type="AlphaFoldDB" id="A0A0M8ZVK4"/>
<dbReference type="GO" id="GO:0007018">
    <property type="term" value="P:microtubule-based movement"/>
    <property type="evidence" value="ECO:0007669"/>
    <property type="project" value="InterPro"/>
</dbReference>
<comment type="similarity">
    <text evidence="3 4">Belongs to the TRAFAC class myosin-kinesin ATPase superfamily. Kinesin family.</text>
</comment>
<dbReference type="GO" id="GO:0003777">
    <property type="term" value="F:microtubule motor activity"/>
    <property type="evidence" value="ECO:0007669"/>
    <property type="project" value="InterPro"/>
</dbReference>
<keyword evidence="2 3" id="KW-0067">ATP-binding</keyword>
<dbReference type="PRINTS" id="PR00380">
    <property type="entry name" value="KINESINHEAVY"/>
</dbReference>
<reference evidence="6 7" key="1">
    <citation type="submission" date="2015-07" db="EMBL/GenBank/DDBJ databases">
        <title>The genome of Melipona quadrifasciata.</title>
        <authorList>
            <person name="Pan H."/>
            <person name="Kapheim K."/>
        </authorList>
    </citation>
    <scope>NUCLEOTIDE SEQUENCE [LARGE SCALE GENOMIC DNA]</scope>
    <source>
        <strain evidence="6">0111107301</strain>
        <tissue evidence="6">Whole body</tissue>
    </source>
</reference>
<evidence type="ECO:0000256" key="4">
    <source>
        <dbReference type="RuleBase" id="RU000394"/>
    </source>
</evidence>
<evidence type="ECO:0000256" key="1">
    <source>
        <dbReference type="ARBA" id="ARBA00022741"/>
    </source>
</evidence>
<feature type="binding site" evidence="3">
    <location>
        <begin position="87"/>
        <end position="94"/>
    </location>
    <ligand>
        <name>ATP</name>
        <dbReference type="ChEBI" id="CHEBI:30616"/>
    </ligand>
</feature>
<sequence length="382" mass="41479">RELNLTGSEVVVRTDSNEISLTNLKVSSSKAGDSRERTRKYGFDYCFDSSNPETQSFADQATIYQTLGQTVLDAVFTGYNSCLVAYGQSASGKTYTMMGTKEDPGLTPRLCRGIFARIEDERRNERSYSVSVSYLEIYNERVRDLLKPSSSTSGLRVREHPRLGPYVQGLTHHAVCSLGSLMSYVEEGTKARKTASTLQNRSSSRSHALLTIAVAEESHGVGNGVTTSPARRNEILPRGGSKLRLVDLAGSESAATCSGVHRLKEGANINKSLVALGNVISALAERGTAGSGPGRRFIPYRDSSLTWLLKDALGGNATTIMLATISPASGSYNETAHTLRFAQRVQSVVNRPVVNEDPVARIIRELRAEVARLRSLLLEKAS</sequence>